<sequence>MTEKFRTEELLFMMKKIGLDLTLQLDAHLGNPEMSGVQAYFMVYILRHHPEGTYLTELCHEIGLSKSTLSTLLKKMRKTGYILFQEDPADIRKKKILPTEKLMEEGAKLLQRAGEMETEICSVLDQREKEQLWKLERKLLVHLTEMEHSQSKKDRRLTYSEKSITAAGTV</sequence>
<dbReference type="SUPFAM" id="SSF46785">
    <property type="entry name" value="Winged helix' DNA-binding domain"/>
    <property type="match status" value="1"/>
</dbReference>
<keyword evidence="1" id="KW-0805">Transcription regulation</keyword>
<evidence type="ECO:0000256" key="3">
    <source>
        <dbReference type="ARBA" id="ARBA00023163"/>
    </source>
</evidence>
<dbReference type="InterPro" id="IPR036388">
    <property type="entry name" value="WH-like_DNA-bd_sf"/>
</dbReference>
<dbReference type="PANTHER" id="PTHR42756:SF1">
    <property type="entry name" value="TRANSCRIPTIONAL REPRESSOR OF EMRAB OPERON"/>
    <property type="match status" value="1"/>
</dbReference>
<feature type="domain" description="HTH marR-type" evidence="5">
    <location>
        <begin position="7"/>
        <end position="141"/>
    </location>
</feature>
<gene>
    <name evidence="6" type="ORF">H7U36_14270</name>
</gene>
<evidence type="ECO:0000256" key="4">
    <source>
        <dbReference type="SAM" id="MobiDB-lite"/>
    </source>
</evidence>
<accession>A0ABS2EC71</accession>
<dbReference type="EMBL" id="JACLYY010000018">
    <property type="protein sequence ID" value="MBM6739249.1"/>
    <property type="molecule type" value="Genomic_DNA"/>
</dbReference>
<dbReference type="PANTHER" id="PTHR42756">
    <property type="entry name" value="TRANSCRIPTIONAL REGULATOR, MARR"/>
    <property type="match status" value="1"/>
</dbReference>
<organism evidence="6 7">
    <name type="scientific">Faecalicatena fissicatena</name>
    <dbReference type="NCBI Taxonomy" id="290055"/>
    <lineage>
        <taxon>Bacteria</taxon>
        <taxon>Bacillati</taxon>
        <taxon>Bacillota</taxon>
        <taxon>Clostridia</taxon>
        <taxon>Lachnospirales</taxon>
        <taxon>Lachnospiraceae</taxon>
        <taxon>Faecalicatena</taxon>
    </lineage>
</organism>
<evidence type="ECO:0000256" key="2">
    <source>
        <dbReference type="ARBA" id="ARBA00023125"/>
    </source>
</evidence>
<feature type="compositionally biased region" description="Polar residues" evidence="4">
    <location>
        <begin position="160"/>
        <end position="170"/>
    </location>
</feature>
<keyword evidence="2" id="KW-0238">DNA-binding</keyword>
<dbReference type="PROSITE" id="PS50995">
    <property type="entry name" value="HTH_MARR_2"/>
    <property type="match status" value="1"/>
</dbReference>
<feature type="region of interest" description="Disordered" evidence="4">
    <location>
        <begin position="151"/>
        <end position="170"/>
    </location>
</feature>
<evidence type="ECO:0000256" key="1">
    <source>
        <dbReference type="ARBA" id="ARBA00023015"/>
    </source>
</evidence>
<dbReference type="InterPro" id="IPR036390">
    <property type="entry name" value="WH_DNA-bd_sf"/>
</dbReference>
<evidence type="ECO:0000259" key="5">
    <source>
        <dbReference type="PROSITE" id="PS50995"/>
    </source>
</evidence>
<dbReference type="RefSeq" id="WP_191493386.1">
    <property type="nucleotide sequence ID" value="NZ_JACLYY010000018.1"/>
</dbReference>
<dbReference type="InterPro" id="IPR000835">
    <property type="entry name" value="HTH_MarR-typ"/>
</dbReference>
<dbReference type="Proteomes" id="UP000716906">
    <property type="component" value="Unassembled WGS sequence"/>
</dbReference>
<evidence type="ECO:0000313" key="6">
    <source>
        <dbReference type="EMBL" id="MBM6739249.1"/>
    </source>
</evidence>
<keyword evidence="7" id="KW-1185">Reference proteome</keyword>
<comment type="caution">
    <text evidence="6">The sequence shown here is derived from an EMBL/GenBank/DDBJ whole genome shotgun (WGS) entry which is preliminary data.</text>
</comment>
<dbReference type="Pfam" id="PF12802">
    <property type="entry name" value="MarR_2"/>
    <property type="match status" value="1"/>
</dbReference>
<protein>
    <submittedName>
        <fullName evidence="6">MarR family transcriptional regulator</fullName>
    </submittedName>
</protein>
<evidence type="ECO:0000313" key="7">
    <source>
        <dbReference type="Proteomes" id="UP000716906"/>
    </source>
</evidence>
<reference evidence="6 7" key="1">
    <citation type="journal article" date="2021" name="Sci. Rep.">
        <title>The distribution of antibiotic resistance genes in chicken gut microbiota commensals.</title>
        <authorList>
            <person name="Juricova H."/>
            <person name="Matiasovicova J."/>
            <person name="Kubasova T."/>
            <person name="Cejkova D."/>
            <person name="Rychlik I."/>
        </authorList>
    </citation>
    <scope>NUCLEOTIDE SEQUENCE [LARGE SCALE GENOMIC DNA]</scope>
    <source>
        <strain evidence="6 7">An773</strain>
    </source>
</reference>
<name>A0ABS2EC71_9FIRM</name>
<keyword evidence="3" id="KW-0804">Transcription</keyword>
<proteinExistence type="predicted"/>
<dbReference type="SMART" id="SM00347">
    <property type="entry name" value="HTH_MARR"/>
    <property type="match status" value="1"/>
</dbReference>
<dbReference type="Gene3D" id="1.10.10.10">
    <property type="entry name" value="Winged helix-like DNA-binding domain superfamily/Winged helix DNA-binding domain"/>
    <property type="match status" value="1"/>
</dbReference>